<reference evidence="15 16" key="1">
    <citation type="journal article" date="2008" name="PLoS Genet.">
        <title>Genomic islands in the pathogenic filamentous fungus Aspergillus fumigatus.</title>
        <authorList>
            <person name="Fedorova N.D."/>
            <person name="Khaldi N."/>
            <person name="Joardar V.S."/>
            <person name="Maiti R."/>
            <person name="Amedeo P."/>
            <person name="Anderson M.J."/>
            <person name="Crabtree J."/>
            <person name="Silva J.C."/>
            <person name="Badger J.H."/>
            <person name="Albarraq A."/>
            <person name="Angiuoli S."/>
            <person name="Bussey H."/>
            <person name="Bowyer P."/>
            <person name="Cotty P.J."/>
            <person name="Dyer P.S."/>
            <person name="Egan A."/>
            <person name="Galens K."/>
            <person name="Fraser-Liggett C.M."/>
            <person name="Haas B.J."/>
            <person name="Inman J.M."/>
            <person name="Kent R."/>
            <person name="Lemieux S."/>
            <person name="Malavazi I."/>
            <person name="Orvis J."/>
            <person name="Roemer T."/>
            <person name="Ronning C.M."/>
            <person name="Sundaram J.P."/>
            <person name="Sutton G."/>
            <person name="Turner G."/>
            <person name="Venter J.C."/>
            <person name="White O.R."/>
            <person name="Whitty B.R."/>
            <person name="Youngman P."/>
            <person name="Wolfe K.H."/>
            <person name="Goldman G.H."/>
            <person name="Wortman J.R."/>
            <person name="Jiang B."/>
            <person name="Denning D.W."/>
            <person name="Nierman W.C."/>
        </authorList>
    </citation>
    <scope>NUCLEOTIDE SEQUENCE [LARGE SCALE GENOMIC DNA]</scope>
    <source>
        <strain evidence="16">ATCC 1007 / CBS 513.65 / DSM 816 / NCTC 3887 / NRRL 1</strain>
    </source>
</reference>
<dbReference type="GO" id="GO:0016705">
    <property type="term" value="F:oxidoreductase activity, acting on paired donors, with incorporation or reduction of molecular oxygen"/>
    <property type="evidence" value="ECO:0007669"/>
    <property type="project" value="InterPro"/>
</dbReference>
<dbReference type="PANTHER" id="PTHR24305">
    <property type="entry name" value="CYTOCHROME P450"/>
    <property type="match status" value="1"/>
</dbReference>
<protein>
    <submittedName>
        <fullName evidence="15">Cytochrome P450, putative</fullName>
    </submittedName>
</protein>
<keyword evidence="8 13" id="KW-0560">Oxidoreductase</keyword>
<evidence type="ECO:0000313" key="15">
    <source>
        <dbReference type="EMBL" id="EAW14973.1"/>
    </source>
</evidence>
<evidence type="ECO:0000256" key="8">
    <source>
        <dbReference type="ARBA" id="ARBA00023002"/>
    </source>
</evidence>
<comment type="cofactor">
    <cofactor evidence="1 12">
        <name>heme</name>
        <dbReference type="ChEBI" id="CHEBI:30413"/>
    </cofactor>
</comment>
<evidence type="ECO:0000256" key="6">
    <source>
        <dbReference type="ARBA" id="ARBA00022723"/>
    </source>
</evidence>
<comment type="subcellular location">
    <subcellularLocation>
        <location evidence="2">Membrane</location>
        <topology evidence="2">Single-pass membrane protein</topology>
    </subcellularLocation>
</comment>
<keyword evidence="11 14" id="KW-0472">Membrane</keyword>
<evidence type="ECO:0000256" key="5">
    <source>
        <dbReference type="ARBA" id="ARBA00022692"/>
    </source>
</evidence>
<dbReference type="PRINTS" id="PR00463">
    <property type="entry name" value="EP450I"/>
</dbReference>
<dbReference type="STRING" id="344612.A1C5K5"/>
<dbReference type="OMA" id="TICCGQF"/>
<dbReference type="PANTHER" id="PTHR24305:SF157">
    <property type="entry name" value="N-ACETYLTRYPTOPHAN 6-HYDROXYLASE IVOC-RELATED"/>
    <property type="match status" value="1"/>
</dbReference>
<dbReference type="EMBL" id="DS027004">
    <property type="protein sequence ID" value="EAW14973.1"/>
    <property type="molecule type" value="Genomic_DNA"/>
</dbReference>
<dbReference type="Proteomes" id="UP000006701">
    <property type="component" value="Unassembled WGS sequence"/>
</dbReference>
<dbReference type="HOGENOM" id="CLU_001570_14_4_1"/>
<dbReference type="InterPro" id="IPR050121">
    <property type="entry name" value="Cytochrome_P450_monoxygenase"/>
</dbReference>
<keyword evidence="5 14" id="KW-0812">Transmembrane</keyword>
<evidence type="ECO:0000256" key="13">
    <source>
        <dbReference type="RuleBase" id="RU000461"/>
    </source>
</evidence>
<dbReference type="VEuPathDB" id="FungiDB:ACLA_003860"/>
<evidence type="ECO:0000256" key="7">
    <source>
        <dbReference type="ARBA" id="ARBA00022989"/>
    </source>
</evidence>
<evidence type="ECO:0000313" key="16">
    <source>
        <dbReference type="Proteomes" id="UP000006701"/>
    </source>
</evidence>
<evidence type="ECO:0000256" key="9">
    <source>
        <dbReference type="ARBA" id="ARBA00023004"/>
    </source>
</evidence>
<proteinExistence type="inferred from homology"/>
<sequence>MELIRLLRSHPVAALALLGSGYLLGVILYRLYLSPIARFPGPKLAALTHLYEFYWDTICCGQFTFQIGRLHEKYGPIIRISPTELHVNDPTYYEVIYSRDSPRDKYGYYQRTLNAPLAILNAIDHYRHRQLRAHLNPFFSTLRIRKQEVAIKALVDKLCRRLGEFQNSDTPVNIEYPLTCYTTDVITDYTMGDGYHYLDEPDFIPQWHGTLNGTAKTMVFIRPVAWALPFLLALPESVTAWLNPGMELFFDFQRRCRRMISAIATAHRESGGKMAQDGGRLTIFDDILNSDLPARDKSEARLAQEMQVLVSAGAETTAKAITYILFYLLNDPPTMQKLKQELATLGPDPSLVQLEQLSYLTGVMLEGIRLSYGVTARLPRIAPYNALQFGDWTIPPGTPVSMSCLLMHHDESIFPQSHLFKPERWTDPAERKRLEKYMVAFSKGSRQCIGIHLAKAEILLAVSTLLRRMDLELYETTVEDVQVKHDIFIPFARMDSKGVRVLIKG</sequence>
<dbReference type="GO" id="GO:0016020">
    <property type="term" value="C:membrane"/>
    <property type="evidence" value="ECO:0007669"/>
    <property type="project" value="UniProtKB-SubCell"/>
</dbReference>
<dbReference type="KEGG" id="act:ACLA_003860"/>
<dbReference type="InterPro" id="IPR036396">
    <property type="entry name" value="Cyt_P450_sf"/>
</dbReference>
<dbReference type="PRINTS" id="PR00385">
    <property type="entry name" value="P450"/>
</dbReference>
<evidence type="ECO:0000256" key="3">
    <source>
        <dbReference type="ARBA" id="ARBA00010617"/>
    </source>
</evidence>
<dbReference type="AlphaFoldDB" id="A1C5K5"/>
<dbReference type="RefSeq" id="XP_001276399.1">
    <property type="nucleotide sequence ID" value="XM_001276398.1"/>
</dbReference>
<feature type="binding site" description="axial binding residue" evidence="12">
    <location>
        <position position="448"/>
    </location>
    <ligand>
        <name>heme</name>
        <dbReference type="ChEBI" id="CHEBI:30413"/>
    </ligand>
    <ligandPart>
        <name>Fe</name>
        <dbReference type="ChEBI" id="CHEBI:18248"/>
    </ligandPart>
</feature>
<dbReference type="eggNOG" id="KOG0157">
    <property type="taxonomic scope" value="Eukaryota"/>
</dbReference>
<keyword evidence="7 14" id="KW-1133">Transmembrane helix</keyword>
<organism evidence="15 16">
    <name type="scientific">Aspergillus clavatus (strain ATCC 1007 / CBS 513.65 / DSM 816 / NCTC 3887 / NRRL 1 / QM 1276 / 107)</name>
    <dbReference type="NCBI Taxonomy" id="344612"/>
    <lineage>
        <taxon>Eukaryota</taxon>
        <taxon>Fungi</taxon>
        <taxon>Dikarya</taxon>
        <taxon>Ascomycota</taxon>
        <taxon>Pezizomycotina</taxon>
        <taxon>Eurotiomycetes</taxon>
        <taxon>Eurotiomycetidae</taxon>
        <taxon>Eurotiales</taxon>
        <taxon>Aspergillaceae</taxon>
        <taxon>Aspergillus</taxon>
        <taxon>Aspergillus subgen. Fumigati</taxon>
    </lineage>
</organism>
<dbReference type="FunFam" id="1.10.630.10:FF:000069">
    <property type="entry name" value="Cytochrome P450, putative (Eurofung)"/>
    <property type="match status" value="1"/>
</dbReference>
<gene>
    <name evidence="15" type="ORF">ACLA_003860</name>
</gene>
<dbReference type="CDD" id="cd11062">
    <property type="entry name" value="CYP58-like"/>
    <property type="match status" value="1"/>
</dbReference>
<dbReference type="GO" id="GO:0044283">
    <property type="term" value="P:small molecule biosynthetic process"/>
    <property type="evidence" value="ECO:0007669"/>
    <property type="project" value="UniProtKB-ARBA"/>
</dbReference>
<keyword evidence="16" id="KW-1185">Reference proteome</keyword>
<dbReference type="GO" id="GO:0005506">
    <property type="term" value="F:iron ion binding"/>
    <property type="evidence" value="ECO:0007669"/>
    <property type="project" value="InterPro"/>
</dbReference>
<evidence type="ECO:0000256" key="4">
    <source>
        <dbReference type="ARBA" id="ARBA00022617"/>
    </source>
</evidence>
<dbReference type="GeneID" id="4708454"/>
<keyword evidence="6 12" id="KW-0479">Metal-binding</keyword>
<evidence type="ECO:0000256" key="11">
    <source>
        <dbReference type="ARBA" id="ARBA00023136"/>
    </source>
</evidence>
<dbReference type="GO" id="GO:0004497">
    <property type="term" value="F:monooxygenase activity"/>
    <property type="evidence" value="ECO:0007669"/>
    <property type="project" value="UniProtKB-KW"/>
</dbReference>
<keyword evidence="9 12" id="KW-0408">Iron</keyword>
<comment type="similarity">
    <text evidence="3 13">Belongs to the cytochrome P450 family.</text>
</comment>
<evidence type="ECO:0000256" key="2">
    <source>
        <dbReference type="ARBA" id="ARBA00004167"/>
    </source>
</evidence>
<keyword evidence="10 13" id="KW-0503">Monooxygenase</keyword>
<dbReference type="InterPro" id="IPR002401">
    <property type="entry name" value="Cyt_P450_E_grp-I"/>
</dbReference>
<feature type="transmembrane region" description="Helical" evidence="14">
    <location>
        <begin position="12"/>
        <end position="32"/>
    </location>
</feature>
<evidence type="ECO:0000256" key="10">
    <source>
        <dbReference type="ARBA" id="ARBA00023033"/>
    </source>
</evidence>
<evidence type="ECO:0000256" key="1">
    <source>
        <dbReference type="ARBA" id="ARBA00001971"/>
    </source>
</evidence>
<dbReference type="SUPFAM" id="SSF48264">
    <property type="entry name" value="Cytochrome P450"/>
    <property type="match status" value="1"/>
</dbReference>
<dbReference type="Pfam" id="PF00067">
    <property type="entry name" value="p450"/>
    <property type="match status" value="1"/>
</dbReference>
<dbReference type="PROSITE" id="PS00086">
    <property type="entry name" value="CYTOCHROME_P450"/>
    <property type="match status" value="1"/>
</dbReference>
<dbReference type="GO" id="GO:0020037">
    <property type="term" value="F:heme binding"/>
    <property type="evidence" value="ECO:0007669"/>
    <property type="project" value="InterPro"/>
</dbReference>
<evidence type="ECO:0000256" key="12">
    <source>
        <dbReference type="PIRSR" id="PIRSR602401-1"/>
    </source>
</evidence>
<dbReference type="Gene3D" id="1.10.630.10">
    <property type="entry name" value="Cytochrome P450"/>
    <property type="match status" value="1"/>
</dbReference>
<keyword evidence="4 12" id="KW-0349">Heme</keyword>
<name>A1C5K5_ASPCL</name>
<evidence type="ECO:0000256" key="14">
    <source>
        <dbReference type="SAM" id="Phobius"/>
    </source>
</evidence>
<accession>A1C5K5</accession>
<dbReference type="OrthoDB" id="3945418at2759"/>
<dbReference type="InterPro" id="IPR001128">
    <property type="entry name" value="Cyt_P450"/>
</dbReference>
<dbReference type="InterPro" id="IPR017972">
    <property type="entry name" value="Cyt_P450_CS"/>
</dbReference>